<keyword evidence="2" id="KW-1133">Transmembrane helix</keyword>
<name>Q4PJC1_9BACT</name>
<dbReference type="Pfam" id="PF03401">
    <property type="entry name" value="TctC"/>
    <property type="match status" value="1"/>
</dbReference>
<organism evidence="3">
    <name type="scientific">uncultured bacterium MedeBAC46A06</name>
    <dbReference type="NCBI Taxonomy" id="332275"/>
    <lineage>
        <taxon>Bacteria</taxon>
        <taxon>environmental samples</taxon>
    </lineage>
</organism>
<evidence type="ECO:0000256" key="2">
    <source>
        <dbReference type="SAM" id="Phobius"/>
    </source>
</evidence>
<dbReference type="Gene3D" id="3.40.190.10">
    <property type="entry name" value="Periplasmic binding protein-like II"/>
    <property type="match status" value="1"/>
</dbReference>
<dbReference type="InterPro" id="IPR005064">
    <property type="entry name" value="BUG"/>
</dbReference>
<dbReference type="CDD" id="cd07012">
    <property type="entry name" value="PBP2_Bug_TTT"/>
    <property type="match status" value="1"/>
</dbReference>
<keyword evidence="2" id="KW-0472">Membrane</keyword>
<accession>Q4PJC1</accession>
<keyword evidence="2" id="KW-0812">Transmembrane</keyword>
<dbReference type="PANTHER" id="PTHR42928:SF1">
    <property type="entry name" value="BLR4371 PROTEIN"/>
    <property type="match status" value="1"/>
</dbReference>
<dbReference type="PANTHER" id="PTHR42928">
    <property type="entry name" value="TRICARBOXYLATE-BINDING PROTEIN"/>
    <property type="match status" value="1"/>
</dbReference>
<protein>
    <recommendedName>
        <fullName evidence="4">Tripartite tricarboxylate transporter substrate binding protein</fullName>
    </recommendedName>
</protein>
<dbReference type="AlphaFoldDB" id="Q4PJC1"/>
<proteinExistence type="inferred from homology"/>
<reference evidence="3" key="1">
    <citation type="journal article" date="2005" name="PLoS Biol.">
        <title>New insights into metabolic properties of marine bacteria encoding proteorhodopsins.</title>
        <authorList>
            <person name="Sabehi G."/>
            <person name="Loy A."/>
            <person name="Jung K.H."/>
            <person name="Partha R."/>
            <person name="Spudich J.L."/>
            <person name="Isaacson T."/>
            <person name="Hirschberg J."/>
            <person name="Wagner M."/>
            <person name="Beja O."/>
        </authorList>
    </citation>
    <scope>NUCLEOTIDE SEQUENCE</scope>
</reference>
<evidence type="ECO:0008006" key="4">
    <source>
        <dbReference type="Google" id="ProtNLM"/>
    </source>
</evidence>
<dbReference type="SUPFAM" id="SSF53850">
    <property type="entry name" value="Periplasmic binding protein-like II"/>
    <property type="match status" value="1"/>
</dbReference>
<evidence type="ECO:0000313" key="3">
    <source>
        <dbReference type="EMBL" id="AAY82856.1"/>
    </source>
</evidence>
<dbReference type="Gene3D" id="3.40.190.150">
    <property type="entry name" value="Bordetella uptake gene, domain 1"/>
    <property type="match status" value="1"/>
</dbReference>
<dbReference type="InterPro" id="IPR042100">
    <property type="entry name" value="Bug_dom1"/>
</dbReference>
<dbReference type="EMBL" id="DQ088847">
    <property type="protein sequence ID" value="AAY82856.1"/>
    <property type="molecule type" value="Genomic_DNA"/>
</dbReference>
<evidence type="ECO:0000256" key="1">
    <source>
        <dbReference type="ARBA" id="ARBA00006987"/>
    </source>
</evidence>
<sequence length="387" mass="42186">MQPGPDHRGPAAPLVQTGQQRIRMTTPRVPNVTRPRVATGNDTASGQEQVLAAMVSQSAEERHMKALFKFMASAFVLGCASMVVASPAIAWQPNKPIDFIIMAGKGGGADKMARLMQGIVEKESLAERPLVPVNKSGGSGAEALLAAKAARDPNHTIMVTLNSFYTTPLRQPGLGVDVMQFAPVARMAEDTFLLWVHADTGITTFEQWLEEARARGTNWVMGGTGSNSEDNIITDFLNTNYGLSMKYIPYKGGGAVAKDVAGKQIDSSVNNPSEAIGFWQSGDMIPLVAFTNERLPMFPEVPTLREMGGEFAYFMQRSVVGAPGMSDEARAYYTELFTKVYNSEDWQAYKSKKSLMGELMSGEELTAYWQNQRSNHETILRASGAIK</sequence>
<feature type="transmembrane region" description="Helical" evidence="2">
    <location>
        <begin position="70"/>
        <end position="91"/>
    </location>
</feature>
<comment type="similarity">
    <text evidence="1">Belongs to the UPF0065 (bug) family.</text>
</comment>